<evidence type="ECO:0000313" key="2">
    <source>
        <dbReference type="EMBL" id="QEA07560.1"/>
    </source>
</evidence>
<accession>A0A5B8RFC7</accession>
<dbReference type="AlphaFoldDB" id="A0A5B8RFC7"/>
<feature type="compositionally biased region" description="Polar residues" evidence="1">
    <location>
        <begin position="22"/>
        <end position="37"/>
    </location>
</feature>
<name>A0A5B8RFC7_9ZZZZ</name>
<feature type="region of interest" description="Disordered" evidence="1">
    <location>
        <begin position="22"/>
        <end position="45"/>
    </location>
</feature>
<evidence type="ECO:0000256" key="1">
    <source>
        <dbReference type="SAM" id="MobiDB-lite"/>
    </source>
</evidence>
<protein>
    <submittedName>
        <fullName evidence="2">Uncharacterized protein</fullName>
    </submittedName>
</protein>
<gene>
    <name evidence="2" type="ORF">KBTEX_03918</name>
</gene>
<proteinExistence type="predicted"/>
<organism evidence="2">
    <name type="scientific">uncultured organism</name>
    <dbReference type="NCBI Taxonomy" id="155900"/>
    <lineage>
        <taxon>unclassified sequences</taxon>
        <taxon>environmental samples</taxon>
    </lineage>
</organism>
<dbReference type="EMBL" id="MN079281">
    <property type="protein sequence ID" value="QEA07560.1"/>
    <property type="molecule type" value="Genomic_DNA"/>
</dbReference>
<sequence length="45" mass="4499">MSSMLTCPLPVRAVAVTFSTPSRPCTASSTGRTTPDSICSGVAPG</sequence>
<reference evidence="2" key="1">
    <citation type="submission" date="2019-06" db="EMBL/GenBank/DDBJ databases">
        <authorList>
            <person name="Murdoch R.W."/>
            <person name="Fathepure B."/>
        </authorList>
    </citation>
    <scope>NUCLEOTIDE SEQUENCE</scope>
</reference>